<dbReference type="Proteomes" id="UP000629098">
    <property type="component" value="Unassembled WGS sequence"/>
</dbReference>
<dbReference type="EMBL" id="JACXAE010000008">
    <property type="protein sequence ID" value="MBD2770712.1"/>
    <property type="molecule type" value="Genomic_DNA"/>
</dbReference>
<dbReference type="InterPro" id="IPR001646">
    <property type="entry name" value="5peptide_repeat"/>
</dbReference>
<dbReference type="InterPro" id="IPR054568">
    <property type="entry name" value="NNH3"/>
</dbReference>
<dbReference type="SUPFAM" id="SSF52540">
    <property type="entry name" value="P-loop containing nucleoside triphosphate hydrolases"/>
    <property type="match status" value="1"/>
</dbReference>
<comment type="caution">
    <text evidence="3">The sequence shown here is derived from an EMBL/GenBank/DDBJ whole genome shotgun (WGS) entry which is preliminary data.</text>
</comment>
<dbReference type="Gene3D" id="3.40.50.300">
    <property type="entry name" value="P-loop containing nucleotide triphosphate hydrolases"/>
    <property type="match status" value="1"/>
</dbReference>
<dbReference type="AlphaFoldDB" id="A0A8J6XE01"/>
<dbReference type="InterPro" id="IPR051082">
    <property type="entry name" value="Pentapeptide-BTB/POZ_domain"/>
</dbReference>
<dbReference type="PANTHER" id="PTHR14136">
    <property type="entry name" value="BTB_POZ DOMAIN-CONTAINING PROTEIN KCTD9"/>
    <property type="match status" value="1"/>
</dbReference>
<accession>A0A8J6XE01</accession>
<dbReference type="PANTHER" id="PTHR14136:SF17">
    <property type="entry name" value="BTB_POZ DOMAIN-CONTAINING PROTEIN KCTD9"/>
    <property type="match status" value="1"/>
</dbReference>
<proteinExistence type="predicted"/>
<gene>
    <name evidence="3" type="ORF">ICL16_00880</name>
</gene>
<evidence type="ECO:0000259" key="1">
    <source>
        <dbReference type="Pfam" id="PF05729"/>
    </source>
</evidence>
<organism evidence="3 4">
    <name type="scientific">Iningainema tapete BLCC-T55</name>
    <dbReference type="NCBI Taxonomy" id="2748662"/>
    <lineage>
        <taxon>Bacteria</taxon>
        <taxon>Bacillati</taxon>
        <taxon>Cyanobacteriota</taxon>
        <taxon>Cyanophyceae</taxon>
        <taxon>Nostocales</taxon>
        <taxon>Scytonemataceae</taxon>
        <taxon>Iningainema tapete</taxon>
    </lineage>
</organism>
<dbReference type="InterPro" id="IPR027417">
    <property type="entry name" value="P-loop_NTPase"/>
</dbReference>
<dbReference type="Gene3D" id="2.160.20.80">
    <property type="entry name" value="E3 ubiquitin-protein ligase SopA"/>
    <property type="match status" value="1"/>
</dbReference>
<keyword evidence="4" id="KW-1185">Reference proteome</keyword>
<dbReference type="SUPFAM" id="SSF141571">
    <property type="entry name" value="Pentapeptide repeat-like"/>
    <property type="match status" value="1"/>
</dbReference>
<evidence type="ECO:0000313" key="3">
    <source>
        <dbReference type="EMBL" id="MBD2770712.1"/>
    </source>
</evidence>
<feature type="domain" description="NACHT" evidence="1">
    <location>
        <begin position="302"/>
        <end position="454"/>
    </location>
</feature>
<dbReference type="Pfam" id="PF22735">
    <property type="entry name" value="NNH3"/>
    <property type="match status" value="1"/>
</dbReference>
<dbReference type="RefSeq" id="WP_190825011.1">
    <property type="nucleotide sequence ID" value="NZ_CAWPPI010000008.1"/>
</dbReference>
<feature type="domain" description="NACHT N-terminal Helical" evidence="2">
    <location>
        <begin position="45"/>
        <end position="257"/>
    </location>
</feature>
<dbReference type="InterPro" id="IPR007111">
    <property type="entry name" value="NACHT_NTPase"/>
</dbReference>
<name>A0A8J6XE01_9CYAN</name>
<evidence type="ECO:0000313" key="4">
    <source>
        <dbReference type="Proteomes" id="UP000629098"/>
    </source>
</evidence>
<reference evidence="3" key="1">
    <citation type="submission" date="2020-09" db="EMBL/GenBank/DDBJ databases">
        <title>Iningainema tapete sp. nov. (Scytonemataceae, Cyanobacteria) from greenhouses in central Florida (USA) produces two types of nodularin with biosynthetic potential for microcystin-LR and anabaenopeptins.</title>
        <authorList>
            <person name="Berthold D.E."/>
            <person name="Lefler F.W."/>
            <person name="Huang I.-S."/>
            <person name="Abdulla H."/>
            <person name="Zimba P.V."/>
            <person name="Laughinghouse H.D. IV."/>
        </authorList>
    </citation>
    <scope>NUCLEOTIDE SEQUENCE</scope>
    <source>
        <strain evidence="3">BLCCT55</strain>
    </source>
</reference>
<evidence type="ECO:0000259" key="2">
    <source>
        <dbReference type="Pfam" id="PF22735"/>
    </source>
</evidence>
<dbReference type="Pfam" id="PF05729">
    <property type="entry name" value="NACHT"/>
    <property type="match status" value="1"/>
</dbReference>
<dbReference type="Pfam" id="PF00805">
    <property type="entry name" value="Pentapeptide"/>
    <property type="match status" value="2"/>
</dbReference>
<sequence>MSQQLSKTWKRVTGAFSAETVNTTTESAKAVLELGKTLKEQGSSIEVLKPLLSQSSSLLEVLCSPEVQLLGAGLPFVAIATTLLKLYREKTRQELSLEECVVIVTQAAYLESFKEIISEHQSLLTNWKNKFNTTAVKKELKKLDEFELDTQAAEVAISSFPNSQLAKEFNHAFSQALQQVGQPANEAEELTQQVARNTERHFFRALAEARDSVKPLVELYNNGGIEVLKKYDSIRNYLEKEIADKPRELVFEENFSFADIYVKPKVRKVDSNGKINDIKTFCLENWAKNLLLTKDPNKQEKVIFIQGGPGRGKSIFCRMFADLVRRDEYRRWIPILIRLRDIDEFQLSFKDTLRSRINESFAENPGWLSDAHIKFLFILDGFDELRIERSNNQSVKGFIRQVGSFQRDYANKHRVIITGRGMALHGIDDLPDNLERVEIAEMDSEMQNQWFTNWRLQFDTQKTTQFQQFLQDENNCPEQVSELAKEPLLLYMLAAMHRDDSLDISKFEQATSTAAKILIYEQALNWVLTKQRSDKHYSDLNYELTRQKPEALRRLLAEAAVCVVQSGGESASIEMVRARLEEDDEAKKLITIAEEELGKEALKNTLCAFYLKPNQSGGVEFFHKSFREFLCAERLKESLEEWTELGRRGKTFNIDDKQLYEEIYDLLGYGGLTPEIVEYLMGLLTSKEFLPEQLFQRLEYFYHRWCDGEFIDSTEETLPQKKARQLQKQGIKLGQRQVDTYAGLNVMILLLELHRYAQERDDLKEQIVFRPCGKKSSFDSERLLRVIGCSYCISTTAFIEIIRFFLSGAYLSGANLSRADLSGANLSGADLRSAYLRSAYFKGANLSGAYLSSAYLSDANLSGANLSRANLSRANLRGADLTGADLTGADLTGADLTGARNLTSKQVKATNNWEQAIYDREFREKLGLSLE</sequence>
<protein>
    <submittedName>
        <fullName evidence="3">Pentapeptide repeat-containing protein</fullName>
    </submittedName>
</protein>